<reference evidence="2" key="2">
    <citation type="submission" date="2022-01" db="EMBL/GenBank/DDBJ databases">
        <authorList>
            <person name="Yamashiro T."/>
            <person name="Shiraishi A."/>
            <person name="Satake H."/>
            <person name="Nakayama K."/>
        </authorList>
    </citation>
    <scope>NUCLEOTIDE SEQUENCE</scope>
</reference>
<accession>A0ABQ4Z0M3</accession>
<evidence type="ECO:0000313" key="3">
    <source>
        <dbReference type="Proteomes" id="UP001151760"/>
    </source>
</evidence>
<name>A0ABQ4Z0M3_9ASTR</name>
<feature type="coiled-coil region" evidence="1">
    <location>
        <begin position="171"/>
        <end position="198"/>
    </location>
</feature>
<reference evidence="2" key="1">
    <citation type="journal article" date="2022" name="Int. J. Mol. Sci.">
        <title>Draft Genome of Tanacetum Coccineum: Genomic Comparison of Closely Related Tanacetum-Family Plants.</title>
        <authorList>
            <person name="Yamashiro T."/>
            <person name="Shiraishi A."/>
            <person name="Nakayama K."/>
            <person name="Satake H."/>
        </authorList>
    </citation>
    <scope>NUCLEOTIDE SEQUENCE</scope>
</reference>
<gene>
    <name evidence="2" type="ORF">Tco_0748989</name>
</gene>
<evidence type="ECO:0000313" key="2">
    <source>
        <dbReference type="EMBL" id="GJS82448.1"/>
    </source>
</evidence>
<protein>
    <submittedName>
        <fullName evidence="2">Uncharacterized protein</fullName>
    </submittedName>
</protein>
<sequence length="209" mass="23004">MTYVPALPPISGALSLDSFEPYVPKKVGLGVDVKDESSEQSRSRGTDIEVVDDVERSDWIDIDPIEAVIEACFDFADIIRASGVDVWVEDVTVARDDVETSMRDPIVVSDDGDTPPVVPGVIPELAQEGTAGSTYETLEDLVQRFHDHIKAIPVHRIQVIEGVQREQGRRIVGVESAVTALTKRIAELEKDNRRLKGTASVESQRVDRL</sequence>
<keyword evidence="1" id="KW-0175">Coiled coil</keyword>
<keyword evidence="3" id="KW-1185">Reference proteome</keyword>
<proteinExistence type="predicted"/>
<organism evidence="2 3">
    <name type="scientific">Tanacetum coccineum</name>
    <dbReference type="NCBI Taxonomy" id="301880"/>
    <lineage>
        <taxon>Eukaryota</taxon>
        <taxon>Viridiplantae</taxon>
        <taxon>Streptophyta</taxon>
        <taxon>Embryophyta</taxon>
        <taxon>Tracheophyta</taxon>
        <taxon>Spermatophyta</taxon>
        <taxon>Magnoliopsida</taxon>
        <taxon>eudicotyledons</taxon>
        <taxon>Gunneridae</taxon>
        <taxon>Pentapetalae</taxon>
        <taxon>asterids</taxon>
        <taxon>campanulids</taxon>
        <taxon>Asterales</taxon>
        <taxon>Asteraceae</taxon>
        <taxon>Asteroideae</taxon>
        <taxon>Anthemideae</taxon>
        <taxon>Anthemidinae</taxon>
        <taxon>Tanacetum</taxon>
    </lineage>
</organism>
<comment type="caution">
    <text evidence="2">The sequence shown here is derived from an EMBL/GenBank/DDBJ whole genome shotgun (WGS) entry which is preliminary data.</text>
</comment>
<dbReference type="EMBL" id="BQNB010010825">
    <property type="protein sequence ID" value="GJS82448.1"/>
    <property type="molecule type" value="Genomic_DNA"/>
</dbReference>
<dbReference type="Proteomes" id="UP001151760">
    <property type="component" value="Unassembled WGS sequence"/>
</dbReference>
<evidence type="ECO:0000256" key="1">
    <source>
        <dbReference type="SAM" id="Coils"/>
    </source>
</evidence>